<keyword evidence="3 6" id="KW-1133">Transmembrane helix</keyword>
<evidence type="ECO:0000313" key="9">
    <source>
        <dbReference type="Proteomes" id="UP000053890"/>
    </source>
</evidence>
<evidence type="ECO:0000259" key="7">
    <source>
        <dbReference type="PROSITE" id="PS50850"/>
    </source>
</evidence>
<accession>A0A0P9EW26</accession>
<feature type="region of interest" description="Disordered" evidence="5">
    <location>
        <begin position="451"/>
        <end position="475"/>
    </location>
</feature>
<dbReference type="GO" id="GO:0022857">
    <property type="term" value="F:transmembrane transporter activity"/>
    <property type="evidence" value="ECO:0007669"/>
    <property type="project" value="InterPro"/>
</dbReference>
<feature type="transmembrane region" description="Helical" evidence="6">
    <location>
        <begin position="39"/>
        <end position="56"/>
    </location>
</feature>
<keyword evidence="2 6" id="KW-0812">Transmembrane</keyword>
<dbReference type="Gene3D" id="1.20.1250.20">
    <property type="entry name" value="MFS general substrate transporter like domains"/>
    <property type="match status" value="1"/>
</dbReference>
<evidence type="ECO:0000256" key="5">
    <source>
        <dbReference type="SAM" id="MobiDB-lite"/>
    </source>
</evidence>
<evidence type="ECO:0000256" key="6">
    <source>
        <dbReference type="SAM" id="Phobius"/>
    </source>
</evidence>
<name>A0A0P9EW26_RHOGW</name>
<protein>
    <recommendedName>
        <fullName evidence="7">Major facilitator superfamily (MFS) profile domain-containing protein</fullName>
    </recommendedName>
</protein>
<evidence type="ECO:0000256" key="2">
    <source>
        <dbReference type="ARBA" id="ARBA00022692"/>
    </source>
</evidence>
<feature type="transmembrane region" description="Helical" evidence="6">
    <location>
        <begin position="155"/>
        <end position="177"/>
    </location>
</feature>
<comment type="subcellular location">
    <subcellularLocation>
        <location evidence="1">Membrane</location>
        <topology evidence="1">Multi-pass membrane protein</topology>
    </subcellularLocation>
</comment>
<dbReference type="AlphaFoldDB" id="A0A0P9EW26"/>
<feature type="transmembrane region" description="Helical" evidence="6">
    <location>
        <begin position="405"/>
        <end position="428"/>
    </location>
</feature>
<dbReference type="SUPFAM" id="SSF103473">
    <property type="entry name" value="MFS general substrate transporter"/>
    <property type="match status" value="1"/>
</dbReference>
<dbReference type="EMBL" id="KQ474083">
    <property type="protein sequence ID" value="KPV73417.1"/>
    <property type="molecule type" value="Genomic_DNA"/>
</dbReference>
<reference evidence="8 9" key="1">
    <citation type="journal article" date="2015" name="Front. Microbiol.">
        <title>Genome sequence of the plant growth promoting endophytic yeast Rhodotorula graminis WP1.</title>
        <authorList>
            <person name="Firrincieli A."/>
            <person name="Otillar R."/>
            <person name="Salamov A."/>
            <person name="Schmutz J."/>
            <person name="Khan Z."/>
            <person name="Redman R.S."/>
            <person name="Fleck N.D."/>
            <person name="Lindquist E."/>
            <person name="Grigoriev I.V."/>
            <person name="Doty S.L."/>
        </authorList>
    </citation>
    <scope>NUCLEOTIDE SEQUENCE [LARGE SCALE GENOMIC DNA]</scope>
    <source>
        <strain evidence="8 9">WP1</strain>
    </source>
</reference>
<dbReference type="FunFam" id="1.20.1250.20:FF:000011">
    <property type="entry name" value="MFS multidrug transporter, putative"/>
    <property type="match status" value="1"/>
</dbReference>
<feature type="transmembrane region" description="Helical" evidence="6">
    <location>
        <begin position="93"/>
        <end position="115"/>
    </location>
</feature>
<dbReference type="GeneID" id="28973303"/>
<dbReference type="CDD" id="cd17323">
    <property type="entry name" value="MFS_Tpo1_MDR_like"/>
    <property type="match status" value="1"/>
</dbReference>
<dbReference type="Proteomes" id="UP000053890">
    <property type="component" value="Unassembled WGS sequence"/>
</dbReference>
<feature type="transmembrane region" description="Helical" evidence="6">
    <location>
        <begin position="314"/>
        <end position="333"/>
    </location>
</feature>
<keyword evidence="4 6" id="KW-0472">Membrane</keyword>
<dbReference type="Pfam" id="PF07690">
    <property type="entry name" value="MFS_1"/>
    <property type="match status" value="1"/>
</dbReference>
<dbReference type="InterPro" id="IPR011701">
    <property type="entry name" value="MFS"/>
</dbReference>
<dbReference type="PANTHER" id="PTHR23502:SF74">
    <property type="entry name" value="MAJOR FACILITATOR SUPERFAMILY (MFS) PROFILE DOMAIN-CONTAINING PROTEIN"/>
    <property type="match status" value="1"/>
</dbReference>
<dbReference type="PANTHER" id="PTHR23502">
    <property type="entry name" value="MAJOR FACILITATOR SUPERFAMILY"/>
    <property type="match status" value="1"/>
</dbReference>
<feature type="transmembrane region" description="Helical" evidence="6">
    <location>
        <begin position="273"/>
        <end position="293"/>
    </location>
</feature>
<dbReference type="OMA" id="EVYLMYS"/>
<feature type="transmembrane region" description="Helical" evidence="6">
    <location>
        <begin position="235"/>
        <end position="261"/>
    </location>
</feature>
<evidence type="ECO:0000256" key="3">
    <source>
        <dbReference type="ARBA" id="ARBA00022989"/>
    </source>
</evidence>
<evidence type="ECO:0000256" key="1">
    <source>
        <dbReference type="ARBA" id="ARBA00004141"/>
    </source>
</evidence>
<feature type="transmembrane region" description="Helical" evidence="6">
    <location>
        <begin position="68"/>
        <end position="87"/>
    </location>
</feature>
<gene>
    <name evidence="8" type="ORF">RHOBADRAFT_29141</name>
</gene>
<evidence type="ECO:0000256" key="4">
    <source>
        <dbReference type="ARBA" id="ARBA00023136"/>
    </source>
</evidence>
<dbReference type="PROSITE" id="PS50850">
    <property type="entry name" value="MFS"/>
    <property type="match status" value="1"/>
</dbReference>
<evidence type="ECO:0000313" key="8">
    <source>
        <dbReference type="EMBL" id="KPV73417.1"/>
    </source>
</evidence>
<dbReference type="OrthoDB" id="9986881at2759"/>
<dbReference type="RefSeq" id="XP_018269466.1">
    <property type="nucleotide sequence ID" value="XM_018412854.1"/>
</dbReference>
<feature type="transmembrane region" description="Helical" evidence="6">
    <location>
        <begin position="127"/>
        <end position="149"/>
    </location>
</feature>
<dbReference type="InterPro" id="IPR036259">
    <property type="entry name" value="MFS_trans_sf"/>
</dbReference>
<keyword evidence="9" id="KW-1185">Reference proteome</keyword>
<dbReference type="InterPro" id="IPR020846">
    <property type="entry name" value="MFS_dom"/>
</dbReference>
<dbReference type="STRING" id="578459.A0A0P9EW26"/>
<sequence length="475" mass="51828">MVTIICAQATLVVTFASSAPSSAVRQIAADFSVSVEAGQLTTTMFLLGYCAGPLIWAPASEILGRRPVFVGTLLVFALFQIGDALAQNFATVIVIRFLAAVFASSPLVAAGGVIADIWDPVTRGKAMSVFSASVFLGPVVGPIIAGFSIDSYLSWRFIFLYIGVWGAASWVIVAIFLPETYHPILLKQRAKRLRKEDPERHGDKYAELEKADFGFKSLVQRTLARPLIMLVVEPIVLAVTVYLSIVYGLLYGLFSVIPIIFGQLRGFNSGETGLVFIGIGIGTTLGAVTSVYTQRHYRELVPKWHGHPPPEERLWGAMLAGPLLVVGIFWLGWTGNYESIHWAVPAVSTIFVGSSFTLLFISFLTYLVEVYLMYSASALAANTIVRSAVAAAFPLFTTQWFSALGVGWACSVIGFVALAIAPAPFVFYKYGWRLRQKSRFAPCLDVGMRDRVKREEEERKAGKGEGGGEKARERV</sequence>
<proteinExistence type="predicted"/>
<organism evidence="8 9">
    <name type="scientific">Rhodotorula graminis (strain WP1)</name>
    <dbReference type="NCBI Taxonomy" id="578459"/>
    <lineage>
        <taxon>Eukaryota</taxon>
        <taxon>Fungi</taxon>
        <taxon>Dikarya</taxon>
        <taxon>Basidiomycota</taxon>
        <taxon>Pucciniomycotina</taxon>
        <taxon>Microbotryomycetes</taxon>
        <taxon>Sporidiobolales</taxon>
        <taxon>Sporidiobolaceae</taxon>
        <taxon>Rhodotorula</taxon>
    </lineage>
</organism>
<dbReference type="GO" id="GO:0005886">
    <property type="term" value="C:plasma membrane"/>
    <property type="evidence" value="ECO:0007669"/>
    <property type="project" value="TreeGrafter"/>
</dbReference>
<feature type="transmembrane region" description="Helical" evidence="6">
    <location>
        <begin position="339"/>
        <end position="364"/>
    </location>
</feature>
<feature type="domain" description="Major facilitator superfamily (MFS) profile" evidence="7">
    <location>
        <begin position="2"/>
        <end position="434"/>
    </location>
</feature>